<organism evidence="2 3">
    <name type="scientific">Stigmatella ashevillensis</name>
    <dbReference type="NCBI Taxonomy" id="2995309"/>
    <lineage>
        <taxon>Bacteria</taxon>
        <taxon>Pseudomonadati</taxon>
        <taxon>Myxococcota</taxon>
        <taxon>Myxococcia</taxon>
        <taxon>Myxococcales</taxon>
        <taxon>Cystobacterineae</taxon>
        <taxon>Archangiaceae</taxon>
        <taxon>Stigmatella</taxon>
    </lineage>
</organism>
<accession>A0ABT5DQT6</accession>
<dbReference type="Proteomes" id="UP001221838">
    <property type="component" value="Unassembled WGS sequence"/>
</dbReference>
<sequence length="1548" mass="166098">MPSTKSQVPSGRLSTARRHSPHASGETSLTSLLWTHTPWFHGAVCLFLVACGGTPIENEAVLEQALAVEEQALAASCSTSDFSWPPGSTTATQVCAGPIEYGLKCYTAKADSACTIQDYQQKTCYPSCQHHSFGVQATETRSFTQTIQGTLVSSEEDCYYDIEIRKVVCETIEVWDYSTPCRNAAIAKANTWPSPHNYTGGLIKIGSYSAPNTEGAPSTCSFTLNFVPKTYNTGTGSVCGTGWSCDDTTKPIYNTCRHSSHGLAASATDCGPAKRYTAPSKSMAQAWTEAQTEWVARQTNVAAPDSFDVNDFSQPLSCTTCEDKPLSSLADNTAEAAAKYACLSTRMTTVYPEGAPPAGVDRAALTAKLVSNLKLLYEMKGHLLTQTQQEQIRGYYVSHPAAKRDCGVSFTPPSVSRACTFNRATLDAQLDMCMRLTASHVPAPAAYTGIDTCIDLADDVAALGEPLCQGEAYREAWRGAWQGVLERSVSSLKRDANLRPDHVELQAKLATLNRWYGAARQHLYPTPAGDEHLWKDTSKTFSIFWKGLYQGGLLDGSSSQLNAGVVDPFNTGLQTDAAVLAAALQPPASSTQLPLQGPPLLVLLGDGMHGLHDRIEDFSRLHDLGCRFKGCAAGAVKTEVSELWNLFGSMGDATALQAAVNNATLLAAAPSARRQEWRALFSLLQQRHLDFQNAVTLALGTGPYTPALLTQSASLPEPAVAVARLLQDGKARTQSYNASGIFLSTAHNSLHMGIQERKQQQLDLQISTRKLDLQNAIGDYQSNRNTYLNARVSEMSNTQSQQTLASNIEHKATQFSQLAEDLVGLRVNASIEEAAFSDFANSFNTLLQAEEADLDRLAIQRGPPHVFSLSAGNARFIPSNSVDDVTTFAVQGGTGVWKLSTQAGDMVNVSVMGQWSPSCALRNASFLSPSTGGYGGIGSAPVTGPEGYLVSHQNGVFSAQSNNSTSYESASFADKACAGVKAEVTLGGIFAEAFGVSMSAYASADSCMANESGWRDSSDESSGLESRTSAAYTTGIRVQGTPFPRLPAGSLLMVEVEKGSTARGAIRDIHVLQSPASTLIIGAAPGLPQGIPDPGVDVYLVVNDSATCAPDTSHSLSVSVQQLVPAGTAAVAVGKAMGKTLTHLRDSTEQFVAQGRVLPQDLNARRDAALAQLHVECAQCDLEQFPPSLMSLYNAFLSKELARMERKVEIRSVERGMQLTLLELENMANDLESAAEVGRMLRLVPAWSLRNLDGERLRDAANGLSLLVTDYLYPVIDLRYPNMLPTLKTEPKLTQLVTADWTDSYVNLSNKALDAVNSIQSGLANARISTQVPSLTKVALSFPRPGRNVAQSPWRKASVERTTALWDSLMPQDTTQPMKFSIQLTPEDLYTAIGASAGLLQCTESTPVLHRMALYFVRGGSAASGNTNLNSQFLRSATRYGSSLTFPSEVGLKTYSMENPQWLVGQSRLLFGLTTEALSAFQSQELALPEQEQTATGEGLSPFTTVTFDVTGLRGLSSNPLDSADELVVLLEVDRMAAAGMPNPLVCQ</sequence>
<proteinExistence type="predicted"/>
<gene>
    <name evidence="2" type="ORF">POL68_40255</name>
</gene>
<keyword evidence="3" id="KW-1185">Reference proteome</keyword>
<evidence type="ECO:0000256" key="1">
    <source>
        <dbReference type="SAM" id="MobiDB-lite"/>
    </source>
</evidence>
<evidence type="ECO:0000313" key="3">
    <source>
        <dbReference type="Proteomes" id="UP001221838"/>
    </source>
</evidence>
<dbReference type="EMBL" id="JAQNDM010000002">
    <property type="protein sequence ID" value="MDC0714752.1"/>
    <property type="molecule type" value="Genomic_DNA"/>
</dbReference>
<evidence type="ECO:0000313" key="2">
    <source>
        <dbReference type="EMBL" id="MDC0714752.1"/>
    </source>
</evidence>
<reference evidence="2 3" key="1">
    <citation type="submission" date="2022-11" db="EMBL/GenBank/DDBJ databases">
        <title>Minimal conservation of predation-associated metabolite biosynthetic gene clusters underscores biosynthetic potential of Myxococcota including descriptions for ten novel species: Archangium lansinium sp. nov., Myxococcus landrumus sp. nov., Nannocystis bai.</title>
        <authorList>
            <person name="Ahearne A."/>
            <person name="Stevens C."/>
            <person name="Dowd S."/>
        </authorList>
    </citation>
    <scope>NUCLEOTIDE SEQUENCE [LARGE SCALE GENOMIC DNA]</scope>
    <source>
        <strain evidence="2 3">NCWAL01</strain>
    </source>
</reference>
<dbReference type="RefSeq" id="WP_272145438.1">
    <property type="nucleotide sequence ID" value="NZ_JAQNDM010000002.1"/>
</dbReference>
<comment type="caution">
    <text evidence="2">The sequence shown here is derived from an EMBL/GenBank/DDBJ whole genome shotgun (WGS) entry which is preliminary data.</text>
</comment>
<feature type="region of interest" description="Disordered" evidence="1">
    <location>
        <begin position="1"/>
        <end position="24"/>
    </location>
</feature>
<protein>
    <submittedName>
        <fullName evidence="2">Uncharacterized protein</fullName>
    </submittedName>
</protein>
<feature type="compositionally biased region" description="Polar residues" evidence="1">
    <location>
        <begin position="1"/>
        <end position="13"/>
    </location>
</feature>
<name>A0ABT5DQT6_9BACT</name>